<dbReference type="InterPro" id="IPR058916">
    <property type="entry name" value="PH_40"/>
</dbReference>
<feature type="transmembrane region" description="Helical" evidence="1">
    <location>
        <begin position="49"/>
        <end position="72"/>
    </location>
</feature>
<evidence type="ECO:0000259" key="2">
    <source>
        <dbReference type="Pfam" id="PF26566"/>
    </source>
</evidence>
<feature type="transmembrane region" description="Helical" evidence="1">
    <location>
        <begin position="78"/>
        <end position="98"/>
    </location>
</feature>
<dbReference type="AlphaFoldDB" id="A0A8T9SRE2"/>
<dbReference type="KEGG" id="haei:MUN82_15730"/>
<feature type="domain" description="PH" evidence="2">
    <location>
        <begin position="38"/>
        <end position="181"/>
    </location>
</feature>
<gene>
    <name evidence="3" type="ORF">MUN82_15730</name>
</gene>
<organism evidence="3 4">
    <name type="scientific">Hymenobacter aerilatus</name>
    <dbReference type="NCBI Taxonomy" id="2932251"/>
    <lineage>
        <taxon>Bacteria</taxon>
        <taxon>Pseudomonadati</taxon>
        <taxon>Bacteroidota</taxon>
        <taxon>Cytophagia</taxon>
        <taxon>Cytophagales</taxon>
        <taxon>Hymenobacteraceae</taxon>
        <taxon>Hymenobacter</taxon>
    </lineage>
</organism>
<evidence type="ECO:0000313" key="4">
    <source>
        <dbReference type="Proteomes" id="UP000829925"/>
    </source>
</evidence>
<feature type="transmembrane region" description="Helical" evidence="1">
    <location>
        <begin position="6"/>
        <end position="28"/>
    </location>
</feature>
<keyword evidence="4" id="KW-1185">Reference proteome</keyword>
<dbReference type="EMBL" id="CP095053">
    <property type="protein sequence ID" value="UOR04385.1"/>
    <property type="molecule type" value="Genomic_DNA"/>
</dbReference>
<name>A0A8T9SRE2_9BACT</name>
<keyword evidence="1" id="KW-0472">Membrane</keyword>
<reference evidence="3 4" key="1">
    <citation type="submission" date="2022-04" db="EMBL/GenBank/DDBJ databases">
        <title>Hymenobacter sp. isolated from the air.</title>
        <authorList>
            <person name="Won M."/>
            <person name="Lee C.-M."/>
            <person name="Woen H.-Y."/>
            <person name="Kwon S.-W."/>
        </authorList>
    </citation>
    <scope>NUCLEOTIDE SEQUENCE [LARGE SCALE GENOMIC DNA]</scope>
    <source>
        <strain evidence="4">5413 J-13</strain>
    </source>
</reference>
<protein>
    <recommendedName>
        <fullName evidence="2">PH domain-containing protein</fullName>
    </recommendedName>
</protein>
<dbReference type="Pfam" id="PF26566">
    <property type="entry name" value="PH_40"/>
    <property type="match status" value="1"/>
</dbReference>
<dbReference type="Proteomes" id="UP000829925">
    <property type="component" value="Chromosome"/>
</dbReference>
<dbReference type="RefSeq" id="WP_245091976.1">
    <property type="nucleotide sequence ID" value="NZ_CP095053.1"/>
</dbReference>
<evidence type="ECO:0000256" key="1">
    <source>
        <dbReference type="SAM" id="Phobius"/>
    </source>
</evidence>
<keyword evidence="1" id="KW-0812">Transmembrane</keyword>
<proteinExistence type="predicted"/>
<evidence type="ECO:0000313" key="3">
    <source>
        <dbReference type="EMBL" id="UOR04385.1"/>
    </source>
</evidence>
<sequence>MSRFLTFLRPLLEATFAILVMVVGLRFITSFFSQNSKVYQPTFLRQFYLLFWPLLCLCVGLPFLMSFFYLGTLSVVEVVLAVALGAVILGFSVPSLVLHAQYYARNFSTTLVFDAKQNRLEVYEQRVRIPFSRTDLVRVEYVTCVSRHVFWNKYEYVRLHLASGEALTITSILTDLPPLAEFLRNTHLEQRRQWFCFL</sequence>
<keyword evidence="1" id="KW-1133">Transmembrane helix</keyword>
<accession>A0A8T9SRE2</accession>